<evidence type="ECO:0000313" key="9">
    <source>
        <dbReference type="Ensembl" id="ENSCINP00000032595.1"/>
    </source>
</evidence>
<feature type="domain" description="Sushi" evidence="8">
    <location>
        <begin position="82"/>
        <end position="142"/>
    </location>
</feature>
<protein>
    <recommendedName>
        <fullName evidence="8">Sushi domain-containing protein</fullName>
    </recommendedName>
</protein>
<dbReference type="Proteomes" id="UP000008144">
    <property type="component" value="Unassembled WGS sequence"/>
</dbReference>
<dbReference type="PANTHER" id="PTHR46393:SF7">
    <property type="entry name" value="COMPLEMENT C2"/>
    <property type="match status" value="1"/>
</dbReference>
<evidence type="ECO:0000256" key="2">
    <source>
        <dbReference type="ARBA" id="ARBA00022729"/>
    </source>
</evidence>
<keyword evidence="10" id="KW-1185">Reference proteome</keyword>
<dbReference type="CDD" id="cd00033">
    <property type="entry name" value="CCP"/>
    <property type="match status" value="1"/>
</dbReference>
<evidence type="ECO:0000259" key="8">
    <source>
        <dbReference type="PROSITE" id="PS50923"/>
    </source>
</evidence>
<proteinExistence type="predicted"/>
<feature type="chain" id="PRO_5003576966" description="Sushi domain-containing protein" evidence="7">
    <location>
        <begin position="21"/>
        <end position="247"/>
    </location>
</feature>
<keyword evidence="3" id="KW-0677">Repeat</keyword>
<dbReference type="HOGENOM" id="CLU_1126671_0_0_1"/>
<keyword evidence="2 7" id="KW-0732">Signal</keyword>
<dbReference type="InterPro" id="IPR000436">
    <property type="entry name" value="Sushi_SCR_CCP_dom"/>
</dbReference>
<dbReference type="PANTHER" id="PTHR46393">
    <property type="entry name" value="SUSHI DOMAIN-CONTAINING PROTEIN"/>
    <property type="match status" value="1"/>
</dbReference>
<evidence type="ECO:0000256" key="5">
    <source>
        <dbReference type="ARBA" id="ARBA00023180"/>
    </source>
</evidence>
<keyword evidence="4 6" id="KW-1015">Disulfide bond</keyword>
<dbReference type="Ensembl" id="ENSCINT00000030730.1">
    <property type="protein sequence ID" value="ENSCINP00000032595.1"/>
    <property type="gene ID" value="ENSCING00000021042.1"/>
</dbReference>
<feature type="signal peptide" evidence="7">
    <location>
        <begin position="1"/>
        <end position="20"/>
    </location>
</feature>
<feature type="disulfide bond" evidence="6">
    <location>
        <begin position="84"/>
        <end position="127"/>
    </location>
</feature>
<dbReference type="PROSITE" id="PS50923">
    <property type="entry name" value="SUSHI"/>
    <property type="match status" value="1"/>
</dbReference>
<evidence type="ECO:0000256" key="3">
    <source>
        <dbReference type="ARBA" id="ARBA00022737"/>
    </source>
</evidence>
<dbReference type="SMART" id="SM00032">
    <property type="entry name" value="CCP"/>
    <property type="match status" value="2"/>
</dbReference>
<dbReference type="SUPFAM" id="SSF57535">
    <property type="entry name" value="Complement control module/SCR domain"/>
    <property type="match status" value="3"/>
</dbReference>
<evidence type="ECO:0000256" key="6">
    <source>
        <dbReference type="PROSITE-ProRule" id="PRU00302"/>
    </source>
</evidence>
<accession>H2XSG1</accession>
<evidence type="ECO:0000256" key="4">
    <source>
        <dbReference type="ARBA" id="ARBA00023157"/>
    </source>
</evidence>
<dbReference type="STRING" id="7719.ENSCINP00000032595"/>
<evidence type="ECO:0000313" key="10">
    <source>
        <dbReference type="Proteomes" id="UP000008144"/>
    </source>
</evidence>
<dbReference type="InterPro" id="IPR035976">
    <property type="entry name" value="Sushi/SCR/CCP_sf"/>
</dbReference>
<evidence type="ECO:0000256" key="1">
    <source>
        <dbReference type="ARBA" id="ARBA00022659"/>
    </source>
</evidence>
<dbReference type="Gene3D" id="2.10.70.10">
    <property type="entry name" value="Complement Module, domain 1"/>
    <property type="match status" value="2"/>
</dbReference>
<evidence type="ECO:0000256" key="7">
    <source>
        <dbReference type="SAM" id="SignalP"/>
    </source>
</evidence>
<reference evidence="9" key="2">
    <citation type="submission" date="2025-08" db="UniProtKB">
        <authorList>
            <consortium name="Ensembl"/>
        </authorList>
    </citation>
    <scope>IDENTIFICATION</scope>
</reference>
<organism evidence="9 10">
    <name type="scientific">Ciona intestinalis</name>
    <name type="common">Transparent sea squirt</name>
    <name type="synonym">Ascidia intestinalis</name>
    <dbReference type="NCBI Taxonomy" id="7719"/>
    <lineage>
        <taxon>Eukaryota</taxon>
        <taxon>Metazoa</taxon>
        <taxon>Chordata</taxon>
        <taxon>Tunicata</taxon>
        <taxon>Ascidiacea</taxon>
        <taxon>Phlebobranchia</taxon>
        <taxon>Cionidae</taxon>
        <taxon>Ciona</taxon>
    </lineage>
</organism>
<dbReference type="Pfam" id="PF00084">
    <property type="entry name" value="Sushi"/>
    <property type="match status" value="1"/>
</dbReference>
<sequence>MSSLIWIAIVGVIYIHFASSQVCSPSVPRLSNGGFRCRYMGRTCMAGNYYCNTGYKLQGRVYDACFHGRWLSRRDTRCVEGEVCTPIFPMRPSNGGFSCRYVNNACMSGTYFCDHGYKLRGINYNVCFNRQGWLFESPSCVKDGCDPPTYRGQKRISNGTYMPVQETYNTSSVITVTCNTGYKPRNRNSYCTHYESQYYWSPSIACDGEVKCNPPTLAHANYSPRESNYSVNSTITVKCIPGFMLRG</sequence>
<keyword evidence="5" id="KW-0325">Glycoprotein</keyword>
<dbReference type="AlphaFoldDB" id="H2XSG1"/>
<reference evidence="10" key="1">
    <citation type="journal article" date="2002" name="Science">
        <title>The draft genome of Ciona intestinalis: insights into chordate and vertebrate origins.</title>
        <authorList>
            <person name="Dehal P."/>
            <person name="Satou Y."/>
            <person name="Campbell R.K."/>
            <person name="Chapman J."/>
            <person name="Degnan B."/>
            <person name="De Tomaso A."/>
            <person name="Davidson B."/>
            <person name="Di Gregorio A."/>
            <person name="Gelpke M."/>
            <person name="Goodstein D.M."/>
            <person name="Harafuji N."/>
            <person name="Hastings K.E."/>
            <person name="Ho I."/>
            <person name="Hotta K."/>
            <person name="Huang W."/>
            <person name="Kawashima T."/>
            <person name="Lemaire P."/>
            <person name="Martinez D."/>
            <person name="Meinertzhagen I.A."/>
            <person name="Necula S."/>
            <person name="Nonaka M."/>
            <person name="Putnam N."/>
            <person name="Rash S."/>
            <person name="Saiga H."/>
            <person name="Satake M."/>
            <person name="Terry A."/>
            <person name="Yamada L."/>
            <person name="Wang H.G."/>
            <person name="Awazu S."/>
            <person name="Azumi K."/>
            <person name="Boore J."/>
            <person name="Branno M."/>
            <person name="Chin-Bow S."/>
            <person name="DeSantis R."/>
            <person name="Doyle S."/>
            <person name="Francino P."/>
            <person name="Keys D.N."/>
            <person name="Haga S."/>
            <person name="Hayashi H."/>
            <person name="Hino K."/>
            <person name="Imai K.S."/>
            <person name="Inaba K."/>
            <person name="Kano S."/>
            <person name="Kobayashi K."/>
            <person name="Kobayashi M."/>
            <person name="Lee B.I."/>
            <person name="Makabe K.W."/>
            <person name="Manohar C."/>
            <person name="Matassi G."/>
            <person name="Medina M."/>
            <person name="Mochizuki Y."/>
            <person name="Mount S."/>
            <person name="Morishita T."/>
            <person name="Miura S."/>
            <person name="Nakayama A."/>
            <person name="Nishizaka S."/>
            <person name="Nomoto H."/>
            <person name="Ohta F."/>
            <person name="Oishi K."/>
            <person name="Rigoutsos I."/>
            <person name="Sano M."/>
            <person name="Sasaki A."/>
            <person name="Sasakura Y."/>
            <person name="Shoguchi E."/>
            <person name="Shin-i T."/>
            <person name="Spagnuolo A."/>
            <person name="Stainier D."/>
            <person name="Suzuki M.M."/>
            <person name="Tassy O."/>
            <person name="Takatori N."/>
            <person name="Tokuoka M."/>
            <person name="Yagi K."/>
            <person name="Yoshizaki F."/>
            <person name="Wada S."/>
            <person name="Zhang C."/>
            <person name="Hyatt P.D."/>
            <person name="Larimer F."/>
            <person name="Detter C."/>
            <person name="Doggett N."/>
            <person name="Glavina T."/>
            <person name="Hawkins T."/>
            <person name="Richardson P."/>
            <person name="Lucas S."/>
            <person name="Kohara Y."/>
            <person name="Levine M."/>
            <person name="Satoh N."/>
            <person name="Rokhsar D.S."/>
        </authorList>
    </citation>
    <scope>NUCLEOTIDE SEQUENCE [LARGE SCALE GENOMIC DNA]</scope>
</reference>
<keyword evidence="1 6" id="KW-0768">Sushi</keyword>
<name>H2XSG1_CIOIN</name>
<dbReference type="InParanoid" id="H2XSG1"/>
<reference evidence="9" key="3">
    <citation type="submission" date="2025-09" db="UniProtKB">
        <authorList>
            <consortium name="Ensembl"/>
        </authorList>
    </citation>
    <scope>IDENTIFICATION</scope>
</reference>
<feature type="disulfide bond" evidence="6">
    <location>
        <begin position="113"/>
        <end position="140"/>
    </location>
</feature>